<dbReference type="GO" id="GO:0000156">
    <property type="term" value="F:phosphorelay response regulator activity"/>
    <property type="evidence" value="ECO:0007669"/>
    <property type="project" value="InterPro"/>
</dbReference>
<dbReference type="InterPro" id="IPR001789">
    <property type="entry name" value="Sig_transdc_resp-reg_receiver"/>
</dbReference>
<evidence type="ECO:0000313" key="4">
    <source>
        <dbReference type="EMBL" id="TXC75567.1"/>
    </source>
</evidence>
<comment type="caution">
    <text evidence="4">The sequence shown here is derived from an EMBL/GenBank/DDBJ whole genome shotgun (WGS) entry which is preliminary data.</text>
</comment>
<evidence type="ECO:0000259" key="3">
    <source>
        <dbReference type="PROSITE" id="PS50930"/>
    </source>
</evidence>
<dbReference type="InterPro" id="IPR011006">
    <property type="entry name" value="CheY-like_superfamily"/>
</dbReference>
<organism evidence="4 5">
    <name type="scientific">Luteibaculum oceani</name>
    <dbReference type="NCBI Taxonomy" id="1294296"/>
    <lineage>
        <taxon>Bacteria</taxon>
        <taxon>Pseudomonadati</taxon>
        <taxon>Bacteroidota</taxon>
        <taxon>Flavobacteriia</taxon>
        <taxon>Flavobacteriales</taxon>
        <taxon>Luteibaculaceae</taxon>
        <taxon>Luteibaculum</taxon>
    </lineage>
</organism>
<name>A0A5C6UQT8_9FLAO</name>
<dbReference type="PROSITE" id="PS50930">
    <property type="entry name" value="HTH_LYTTR"/>
    <property type="match status" value="1"/>
</dbReference>
<dbReference type="Pfam" id="PF04397">
    <property type="entry name" value="LytTR"/>
    <property type="match status" value="1"/>
</dbReference>
<dbReference type="EMBL" id="VORB01000014">
    <property type="protein sequence ID" value="TXC75567.1"/>
    <property type="molecule type" value="Genomic_DNA"/>
</dbReference>
<dbReference type="InterPro" id="IPR046947">
    <property type="entry name" value="LytR-like"/>
</dbReference>
<sequence>MRTLIVDDERLARQELKKLLSQYDNLDIIGEAANGEEAAEKINAEKPDLVFLDIQMPGKSGFDLLEDLDHIPYVIFVTAYDEYAIKAFEVNALDYLLKPVENHRLEEALKKVEHRLSEDRSHAEESTSTNEDVLNLDNQIFLKDGDKCWFVSLSDVRLFESEGNYVRVYFKDKKPLILKSLNNLEKRLDPSVFFRTNRKFIVNLRWVESVETWFNGGLQLELKDGTKVEVSRRQAAKFKDVMSL</sequence>
<feature type="domain" description="HTH LytTR-type" evidence="3">
    <location>
        <begin position="140"/>
        <end position="244"/>
    </location>
</feature>
<dbReference type="Gene3D" id="2.40.50.1020">
    <property type="entry name" value="LytTr DNA-binding domain"/>
    <property type="match status" value="1"/>
</dbReference>
<dbReference type="OrthoDB" id="2168082at2"/>
<evidence type="ECO:0000313" key="5">
    <source>
        <dbReference type="Proteomes" id="UP000321168"/>
    </source>
</evidence>
<dbReference type="Gene3D" id="3.40.50.2300">
    <property type="match status" value="1"/>
</dbReference>
<feature type="domain" description="Response regulatory" evidence="2">
    <location>
        <begin position="2"/>
        <end position="113"/>
    </location>
</feature>
<dbReference type="InterPro" id="IPR007492">
    <property type="entry name" value="LytTR_DNA-bd_dom"/>
</dbReference>
<accession>A0A5C6UQT8</accession>
<evidence type="ECO:0000259" key="2">
    <source>
        <dbReference type="PROSITE" id="PS50110"/>
    </source>
</evidence>
<reference evidence="4 5" key="1">
    <citation type="submission" date="2019-08" db="EMBL/GenBank/DDBJ databases">
        <title>Genome of Luteibaculum oceani JCM 18817.</title>
        <authorList>
            <person name="Bowman J.P."/>
        </authorList>
    </citation>
    <scope>NUCLEOTIDE SEQUENCE [LARGE SCALE GENOMIC DNA]</scope>
    <source>
        <strain evidence="4 5">JCM 18817</strain>
    </source>
</reference>
<feature type="modified residue" description="4-aspartylphosphate" evidence="1">
    <location>
        <position position="53"/>
    </location>
</feature>
<protein>
    <submittedName>
        <fullName evidence="4">Response regulator transcription factor</fullName>
    </submittedName>
</protein>
<dbReference type="PANTHER" id="PTHR37299:SF1">
    <property type="entry name" value="STAGE 0 SPORULATION PROTEIN A HOMOLOG"/>
    <property type="match status" value="1"/>
</dbReference>
<dbReference type="SMART" id="SM00448">
    <property type="entry name" value="REC"/>
    <property type="match status" value="1"/>
</dbReference>
<proteinExistence type="predicted"/>
<dbReference type="PROSITE" id="PS50110">
    <property type="entry name" value="RESPONSE_REGULATORY"/>
    <property type="match status" value="1"/>
</dbReference>
<keyword evidence="5" id="KW-1185">Reference proteome</keyword>
<dbReference type="Proteomes" id="UP000321168">
    <property type="component" value="Unassembled WGS sequence"/>
</dbReference>
<dbReference type="RefSeq" id="WP_147015446.1">
    <property type="nucleotide sequence ID" value="NZ_VORB01000014.1"/>
</dbReference>
<keyword evidence="1" id="KW-0597">Phosphoprotein</keyword>
<dbReference type="Pfam" id="PF00072">
    <property type="entry name" value="Response_reg"/>
    <property type="match status" value="1"/>
</dbReference>
<dbReference type="GO" id="GO:0003677">
    <property type="term" value="F:DNA binding"/>
    <property type="evidence" value="ECO:0007669"/>
    <property type="project" value="InterPro"/>
</dbReference>
<evidence type="ECO:0000256" key="1">
    <source>
        <dbReference type="PROSITE-ProRule" id="PRU00169"/>
    </source>
</evidence>
<dbReference type="PANTHER" id="PTHR37299">
    <property type="entry name" value="TRANSCRIPTIONAL REGULATOR-RELATED"/>
    <property type="match status" value="1"/>
</dbReference>
<dbReference type="AlphaFoldDB" id="A0A5C6UQT8"/>
<dbReference type="SUPFAM" id="SSF52172">
    <property type="entry name" value="CheY-like"/>
    <property type="match status" value="1"/>
</dbReference>
<dbReference type="SMART" id="SM00850">
    <property type="entry name" value="LytTR"/>
    <property type="match status" value="1"/>
</dbReference>
<gene>
    <name evidence="4" type="ORF">FRX97_11890</name>
</gene>
<dbReference type="FunFam" id="3.40.50.2300:FF:000051">
    <property type="entry name" value="Two-component response regulator yehT"/>
    <property type="match status" value="1"/>
</dbReference>